<dbReference type="PANTHER" id="PTHR33964:SF1">
    <property type="entry name" value="RE45066P"/>
    <property type="match status" value="1"/>
</dbReference>
<dbReference type="AlphaFoldDB" id="A0A9P0P9A1"/>
<feature type="signal peptide" evidence="1">
    <location>
        <begin position="1"/>
        <end position="19"/>
    </location>
</feature>
<accession>A0A9P0P9A1</accession>
<keyword evidence="3" id="KW-1185">Reference proteome</keyword>
<comment type="caution">
    <text evidence="2">The sequence shown here is derived from an EMBL/GenBank/DDBJ whole genome shotgun (WGS) entry which is preliminary data.</text>
</comment>
<proteinExistence type="predicted"/>
<dbReference type="EMBL" id="CAKOFQ010006817">
    <property type="protein sequence ID" value="CAH1974007.1"/>
    <property type="molecule type" value="Genomic_DNA"/>
</dbReference>
<feature type="chain" id="PRO_5040182847" evidence="1">
    <location>
        <begin position="20"/>
        <end position="258"/>
    </location>
</feature>
<organism evidence="2 3">
    <name type="scientific">Acanthoscelides obtectus</name>
    <name type="common">Bean weevil</name>
    <name type="synonym">Bruchus obtectus</name>
    <dbReference type="NCBI Taxonomy" id="200917"/>
    <lineage>
        <taxon>Eukaryota</taxon>
        <taxon>Metazoa</taxon>
        <taxon>Ecdysozoa</taxon>
        <taxon>Arthropoda</taxon>
        <taxon>Hexapoda</taxon>
        <taxon>Insecta</taxon>
        <taxon>Pterygota</taxon>
        <taxon>Neoptera</taxon>
        <taxon>Endopterygota</taxon>
        <taxon>Coleoptera</taxon>
        <taxon>Polyphaga</taxon>
        <taxon>Cucujiformia</taxon>
        <taxon>Chrysomeloidea</taxon>
        <taxon>Chrysomelidae</taxon>
        <taxon>Bruchinae</taxon>
        <taxon>Bruchini</taxon>
        <taxon>Acanthoscelides</taxon>
    </lineage>
</organism>
<dbReference type="Proteomes" id="UP001152888">
    <property type="component" value="Unassembled WGS sequence"/>
</dbReference>
<reference evidence="2" key="1">
    <citation type="submission" date="2022-03" db="EMBL/GenBank/DDBJ databases">
        <authorList>
            <person name="Sayadi A."/>
        </authorList>
    </citation>
    <scope>NUCLEOTIDE SEQUENCE</scope>
</reference>
<protein>
    <submittedName>
        <fullName evidence="2">Uncharacterized protein</fullName>
    </submittedName>
</protein>
<dbReference type="OrthoDB" id="6606974at2759"/>
<keyword evidence="1" id="KW-0732">Signal</keyword>
<sequence length="258" mass="28849">MWKLLVPQILINFILTVDASCVTCKSNGKSGNDFLGTTSSALACDDDKLIEYLAKIQVLNPEDIVQMPINNLESLCRDLDDVLKSSGKYLNNCTVSETNLYANLLKGVKQLDSECCCAESSFYAKLSKYYLCLHDLRNDYEACDGPPDWNEEPDNTKVCKDFKNIVDCYYVKSAKVCGINAAKTVKDLAIKVVASTLCNTVCHGLNTNPHVPDPMPEKYVANGKVCLYCISLWEPCWTFLHRNFLYSVCIIVILEYSA</sequence>
<gene>
    <name evidence="2" type="ORF">ACAOBT_LOCUS10854</name>
</gene>
<evidence type="ECO:0000256" key="1">
    <source>
        <dbReference type="SAM" id="SignalP"/>
    </source>
</evidence>
<dbReference type="PANTHER" id="PTHR33964">
    <property type="entry name" value="RE45066P-RELATED"/>
    <property type="match status" value="1"/>
</dbReference>
<evidence type="ECO:0000313" key="3">
    <source>
        <dbReference type="Proteomes" id="UP001152888"/>
    </source>
</evidence>
<evidence type="ECO:0000313" key="2">
    <source>
        <dbReference type="EMBL" id="CAH1974007.1"/>
    </source>
</evidence>
<name>A0A9P0P9A1_ACAOB</name>